<dbReference type="RefSeq" id="WP_014256217.1">
    <property type="nucleotide sequence ID" value="NC_016627.1"/>
</dbReference>
<gene>
    <name evidence="2" type="ordered locus">Clocl_3149</name>
</gene>
<dbReference type="Gene3D" id="3.40.630.30">
    <property type="match status" value="1"/>
</dbReference>
<sequence>MQISKIELREYLAFIKKVYKDDKNFKDNKSSVVKIVCEKHRPFYKSSLQEMVAVKEKDKILCACVLIINNKLPNELCVSFFEALPECREAVSMLIGYAEDFGRKNSCKRLVVALDGHVNYSVGLGSDTGVPSFGESYSPLYYHEYFENFSKVKFVSFFEDVSLVRERINEDINKFKNQIEKVSIEYADFGAGFNKTMQRYTDLNNKTFDGHKYYCFRDYEEDTDLFKDLRPLLENRNLIFAKIKGEDVGFILWYPDYNELVPVGKGASIITFIKYKLLGKRPQTAKVMEIAVLPKYRQFGVILSLFDAAIKAAPKNTKRILSSWILDENTKSKAITYRYAKQPYKEFFTYEKEI</sequence>
<dbReference type="OrthoDB" id="1757697at2"/>
<dbReference type="InterPro" id="IPR039968">
    <property type="entry name" value="BcerS-like"/>
</dbReference>
<reference evidence="2 3" key="2">
    <citation type="journal article" date="2012" name="Stand. Genomic Sci.">
        <title>Complete Genome Sequence of Clostridium clariflavum DSM 19732.</title>
        <authorList>
            <person name="Izquierdo J.A."/>
            <person name="Goodwin L."/>
            <person name="Davenport K.W."/>
            <person name="Teshima H."/>
            <person name="Bruce D."/>
            <person name="Detter C."/>
            <person name="Tapia R."/>
            <person name="Han S."/>
            <person name="Land M."/>
            <person name="Hauser L."/>
            <person name="Jeffries C.D."/>
            <person name="Han J."/>
            <person name="Pitluck S."/>
            <person name="Nolan M."/>
            <person name="Chen A."/>
            <person name="Huntemann M."/>
            <person name="Mavromatis K."/>
            <person name="Mikhailova N."/>
            <person name="Liolios K."/>
            <person name="Woyke T."/>
            <person name="Lynd L.R."/>
        </authorList>
    </citation>
    <scope>NUCLEOTIDE SEQUENCE [LARGE SCALE GENOMIC DNA]</scope>
    <source>
        <strain evidence="3">DSM 19732 / NBRC 101661 / EBR45</strain>
    </source>
</reference>
<feature type="domain" description="N-acetyltransferase" evidence="1">
    <location>
        <begin position="184"/>
        <end position="354"/>
    </location>
</feature>
<dbReference type="InterPro" id="IPR000182">
    <property type="entry name" value="GNAT_dom"/>
</dbReference>
<dbReference type="PANTHER" id="PTHR41368">
    <property type="entry name" value="PROTEIN YGHO"/>
    <property type="match status" value="1"/>
</dbReference>
<evidence type="ECO:0000313" key="2">
    <source>
        <dbReference type="EMBL" id="AEV69674.1"/>
    </source>
</evidence>
<accession>G8LVN8</accession>
<organism evidence="2 3">
    <name type="scientific">Acetivibrio clariflavus (strain DSM 19732 / NBRC 101661 / EBR45)</name>
    <name type="common">Clostridium clariflavum</name>
    <dbReference type="NCBI Taxonomy" id="720554"/>
    <lineage>
        <taxon>Bacteria</taxon>
        <taxon>Bacillati</taxon>
        <taxon>Bacillota</taxon>
        <taxon>Clostridia</taxon>
        <taxon>Eubacteriales</taxon>
        <taxon>Oscillospiraceae</taxon>
        <taxon>Acetivibrio</taxon>
    </lineage>
</organism>
<dbReference type="KEGG" id="ccl:Clocl_3149"/>
<dbReference type="AlphaFoldDB" id="G8LVN8"/>
<dbReference type="PROSITE" id="PS51186">
    <property type="entry name" value="GNAT"/>
    <property type="match status" value="1"/>
</dbReference>
<evidence type="ECO:0000313" key="3">
    <source>
        <dbReference type="Proteomes" id="UP000005435"/>
    </source>
</evidence>
<dbReference type="InterPro" id="IPR016181">
    <property type="entry name" value="Acyl_CoA_acyltransferase"/>
</dbReference>
<dbReference type="eggNOG" id="COG0456">
    <property type="taxonomic scope" value="Bacteria"/>
</dbReference>
<dbReference type="EMBL" id="CP003065">
    <property type="protein sequence ID" value="AEV69674.1"/>
    <property type="molecule type" value="Genomic_DNA"/>
</dbReference>
<dbReference type="STRING" id="720554.Clocl_3149"/>
<reference evidence="3" key="1">
    <citation type="submission" date="2011-12" db="EMBL/GenBank/DDBJ databases">
        <title>Complete sequence of Clostridium clariflavum DSM 19732.</title>
        <authorList>
            <consortium name="US DOE Joint Genome Institute"/>
            <person name="Lucas S."/>
            <person name="Han J."/>
            <person name="Lapidus A."/>
            <person name="Cheng J.-F."/>
            <person name="Goodwin L."/>
            <person name="Pitluck S."/>
            <person name="Peters L."/>
            <person name="Teshima H."/>
            <person name="Detter J.C."/>
            <person name="Han C."/>
            <person name="Tapia R."/>
            <person name="Land M."/>
            <person name="Hauser L."/>
            <person name="Kyrpides N."/>
            <person name="Ivanova N."/>
            <person name="Pagani I."/>
            <person name="Kitzmiller T."/>
            <person name="Lynd L."/>
            <person name="Izquierdo J."/>
            <person name="Woyke T."/>
        </authorList>
    </citation>
    <scope>NUCLEOTIDE SEQUENCE [LARGE SCALE GENOMIC DNA]</scope>
    <source>
        <strain evidence="3">DSM 19732 / NBRC 101661 / EBR45</strain>
    </source>
</reference>
<evidence type="ECO:0000259" key="1">
    <source>
        <dbReference type="PROSITE" id="PS51186"/>
    </source>
</evidence>
<name>G8LVN8_ACECE</name>
<dbReference type="GO" id="GO:0016747">
    <property type="term" value="F:acyltransferase activity, transferring groups other than amino-acyl groups"/>
    <property type="evidence" value="ECO:0007669"/>
    <property type="project" value="InterPro"/>
</dbReference>
<dbReference type="SUPFAM" id="SSF55729">
    <property type="entry name" value="Acyl-CoA N-acyltransferases (Nat)"/>
    <property type="match status" value="1"/>
</dbReference>
<dbReference type="PANTHER" id="PTHR41368:SF1">
    <property type="entry name" value="PROTEIN YGHO"/>
    <property type="match status" value="1"/>
</dbReference>
<dbReference type="Pfam" id="PF00583">
    <property type="entry name" value="Acetyltransf_1"/>
    <property type="match status" value="1"/>
</dbReference>
<dbReference type="Proteomes" id="UP000005435">
    <property type="component" value="Chromosome"/>
</dbReference>
<keyword evidence="3" id="KW-1185">Reference proteome</keyword>
<protein>
    <recommendedName>
        <fullName evidence="1">N-acetyltransferase domain-containing protein</fullName>
    </recommendedName>
</protein>
<proteinExistence type="predicted"/>
<dbReference type="HOGENOM" id="CLU_053649_0_0_9"/>